<evidence type="ECO:0000256" key="5">
    <source>
        <dbReference type="ARBA" id="ARBA00022833"/>
    </source>
</evidence>
<feature type="domain" description="C2H2-type" evidence="11">
    <location>
        <begin position="792"/>
        <end position="819"/>
    </location>
</feature>
<organism evidence="13 14">
    <name type="scientific">Cherax quadricarinatus</name>
    <name type="common">Australian red claw crayfish</name>
    <dbReference type="NCBI Taxonomy" id="27406"/>
    <lineage>
        <taxon>Eukaryota</taxon>
        <taxon>Metazoa</taxon>
        <taxon>Ecdysozoa</taxon>
        <taxon>Arthropoda</taxon>
        <taxon>Crustacea</taxon>
        <taxon>Multicrustacea</taxon>
        <taxon>Malacostraca</taxon>
        <taxon>Eumalacostraca</taxon>
        <taxon>Eucarida</taxon>
        <taxon>Decapoda</taxon>
        <taxon>Pleocyemata</taxon>
        <taxon>Astacidea</taxon>
        <taxon>Parastacoidea</taxon>
        <taxon>Parastacidae</taxon>
        <taxon>Cherax</taxon>
    </lineage>
</organism>
<feature type="region of interest" description="Disordered" evidence="10">
    <location>
        <begin position="1"/>
        <end position="29"/>
    </location>
</feature>
<comment type="subcellular location">
    <subcellularLocation>
        <location evidence="1">Nucleus</location>
    </subcellularLocation>
</comment>
<dbReference type="SUPFAM" id="SSF57716">
    <property type="entry name" value="Glucocorticoid receptor-like (DNA-binding domain)"/>
    <property type="match status" value="1"/>
</dbReference>
<feature type="domain" description="C2H2-type" evidence="11">
    <location>
        <begin position="849"/>
        <end position="871"/>
    </location>
</feature>
<dbReference type="GO" id="GO:0003700">
    <property type="term" value="F:DNA-binding transcription factor activity"/>
    <property type="evidence" value="ECO:0007669"/>
    <property type="project" value="TreeGrafter"/>
</dbReference>
<evidence type="ECO:0000256" key="6">
    <source>
        <dbReference type="ARBA" id="ARBA00023125"/>
    </source>
</evidence>
<feature type="compositionally biased region" description="Polar residues" evidence="10">
    <location>
        <begin position="54"/>
        <end position="66"/>
    </location>
</feature>
<feature type="compositionally biased region" description="Basic and acidic residues" evidence="10">
    <location>
        <begin position="651"/>
        <end position="662"/>
    </location>
</feature>
<feature type="region of interest" description="Disordered" evidence="10">
    <location>
        <begin position="519"/>
        <end position="673"/>
    </location>
</feature>
<gene>
    <name evidence="13" type="ORF">OTU49_001692</name>
</gene>
<dbReference type="SUPFAM" id="SSF57667">
    <property type="entry name" value="beta-beta-alpha zinc fingers"/>
    <property type="match status" value="5"/>
</dbReference>
<evidence type="ECO:0000259" key="12">
    <source>
        <dbReference type="PROSITE" id="PS50950"/>
    </source>
</evidence>
<keyword evidence="5" id="KW-0862">Zinc</keyword>
<feature type="domain" description="C2H2-type" evidence="11">
    <location>
        <begin position="820"/>
        <end position="848"/>
    </location>
</feature>
<feature type="domain" description="C2H2-type" evidence="11">
    <location>
        <begin position="736"/>
        <end position="763"/>
    </location>
</feature>
<keyword evidence="2" id="KW-0479">Metal-binding</keyword>
<feature type="domain" description="C2H2-type" evidence="11">
    <location>
        <begin position="881"/>
        <end position="909"/>
    </location>
</feature>
<dbReference type="InterPro" id="IPR006612">
    <property type="entry name" value="THAP_Znf"/>
</dbReference>
<feature type="domain" description="C2H2-type" evidence="11">
    <location>
        <begin position="674"/>
        <end position="702"/>
    </location>
</feature>
<evidence type="ECO:0000259" key="11">
    <source>
        <dbReference type="PROSITE" id="PS50157"/>
    </source>
</evidence>
<keyword evidence="3" id="KW-0677">Repeat</keyword>
<reference evidence="13 14" key="1">
    <citation type="journal article" date="2024" name="BMC Genomics">
        <title>Genome assembly of redclaw crayfish (Cherax quadricarinatus) provides insights into its immune adaptation and hypoxia tolerance.</title>
        <authorList>
            <person name="Liu Z."/>
            <person name="Zheng J."/>
            <person name="Li H."/>
            <person name="Fang K."/>
            <person name="Wang S."/>
            <person name="He J."/>
            <person name="Zhou D."/>
            <person name="Weng S."/>
            <person name="Chi M."/>
            <person name="Gu Z."/>
            <person name="He J."/>
            <person name="Li F."/>
            <person name="Wang M."/>
        </authorList>
    </citation>
    <scope>NUCLEOTIDE SEQUENCE [LARGE SCALE GENOMIC DNA]</scope>
    <source>
        <strain evidence="13">ZL_2023a</strain>
    </source>
</reference>
<dbReference type="PROSITE" id="PS50950">
    <property type="entry name" value="ZF_THAP"/>
    <property type="match status" value="1"/>
</dbReference>
<feature type="domain" description="C2H2-type" evidence="11">
    <location>
        <begin position="764"/>
        <end position="791"/>
    </location>
</feature>
<name>A0AAW0XT59_CHEQU</name>
<keyword evidence="6 9" id="KW-0238">DNA-binding</keyword>
<evidence type="ECO:0000313" key="14">
    <source>
        <dbReference type="Proteomes" id="UP001445076"/>
    </source>
</evidence>
<dbReference type="GO" id="GO:0005634">
    <property type="term" value="C:nucleus"/>
    <property type="evidence" value="ECO:0007669"/>
    <property type="project" value="UniProtKB-SubCell"/>
</dbReference>
<dbReference type="Pfam" id="PF00096">
    <property type="entry name" value="zf-C2H2"/>
    <property type="match status" value="3"/>
</dbReference>
<accession>A0AAW0XT59</accession>
<comment type="caution">
    <text evidence="13">The sequence shown here is derived from an EMBL/GenBank/DDBJ whole genome shotgun (WGS) entry which is preliminary data.</text>
</comment>
<feature type="region of interest" description="Disordered" evidence="10">
    <location>
        <begin position="54"/>
        <end position="74"/>
    </location>
</feature>
<evidence type="ECO:0000256" key="1">
    <source>
        <dbReference type="ARBA" id="ARBA00004123"/>
    </source>
</evidence>
<sequence length="990" mass="112820">MNTTECRSLKRKVDKSQHHGGGRSKIAKEASTEILTTSMHLVMLRDNDWTCLDSSPSPWEENTSAKISEREENEDGSISCGVMWKGSDTNQLESTLLQVCLDCKREANGKKFNCETQMFYCFPVTSTREVLIPEIGCQTATSKQATSTSRNLKNIKQEVQDQDCTSHPLVCCVRGCESRSDEVDPSVSFYTVPSDEEQKLLWTELFDIVPDYQRLSHHHVCSRHFMTPKQLPVTKTKTRKKKTCDMLLAEEAEKIKQGLAAGRPKRTPKPNKNYDWAELATFIKTEVDTPDEMDLIPVSKTSTRSLGLATRQRKQPFASVKKEDKENESPSPDADTSVFENADEYGENVSLPSHPRAPPPKPKGRPHRIRDICTQTDVLPSSSLKIPLREVKVQCNLTNEPLVSCPTCSIINWMRLEELLIDCLSKIERVFHDPLLSICLDKVLGNIEEPNHATNVLKLLSGMERDLLESPKDIILVSSQDEEVEIENVIHPEVEAPVTGVREITPKLWQAKVKLKTEDDDDEEVLKVDPDGLGLQEATELDDEEFQPDFPDADEDEDEEQELDDEEWSISRRDSDSGVSSKRKQKKMQLRHKKEHLAVAGEAGAGMGTSNKAHVEGTVGSDTPQVSLLLHPSKGKIQNLKQIKAQGRQQRNSDKLKGRSNEKQGNTQPAKQEHACKECKELFNTKYEADIHLQQVHLDITPWNNKYRCNTCSETFAQKISLNVHCMFKHGDRRRYQCDKCDYEGPRLYHLKRHMKVHTDERQYVCSICDKGLKTNQAYRNHMVLHTNDGRFVCNVCNKAYNQKSIFEDHQRSHQEERNYSCNYCDAAFKTYKHVACHIRAVHLNDKRFICDLCGSRHMTGSNLKAHMKIHRDISKLPHAFHCSVCKATFRGFGGLSVHMRVIHAMNLPQEKVNKVSDKTLLTPHPTRRPVKLEYTLASSSEVVDDPEMVDVSEKEHDDIVYEEGVNFSVCKVKIENMEYEVQYNPETPK</sequence>
<dbReference type="AlphaFoldDB" id="A0AAW0XT59"/>
<dbReference type="InterPro" id="IPR036236">
    <property type="entry name" value="Znf_C2H2_sf"/>
</dbReference>
<dbReference type="PANTHER" id="PTHR24404">
    <property type="entry name" value="ZINC FINGER PROTEIN"/>
    <property type="match status" value="1"/>
</dbReference>
<dbReference type="GO" id="GO:0000978">
    <property type="term" value="F:RNA polymerase II cis-regulatory region sequence-specific DNA binding"/>
    <property type="evidence" value="ECO:0007669"/>
    <property type="project" value="TreeGrafter"/>
</dbReference>
<evidence type="ECO:0000256" key="8">
    <source>
        <dbReference type="PROSITE-ProRule" id="PRU00042"/>
    </source>
</evidence>
<dbReference type="PROSITE" id="PS50157">
    <property type="entry name" value="ZINC_FINGER_C2H2_2"/>
    <property type="match status" value="8"/>
</dbReference>
<keyword evidence="7" id="KW-0539">Nucleus</keyword>
<dbReference type="GO" id="GO:0008270">
    <property type="term" value="F:zinc ion binding"/>
    <property type="evidence" value="ECO:0007669"/>
    <property type="project" value="UniProtKB-KW"/>
</dbReference>
<dbReference type="EMBL" id="JARKIK010000027">
    <property type="protein sequence ID" value="KAK8742825.1"/>
    <property type="molecule type" value="Genomic_DNA"/>
</dbReference>
<dbReference type="PROSITE" id="PS00028">
    <property type="entry name" value="ZINC_FINGER_C2H2_1"/>
    <property type="match status" value="6"/>
</dbReference>
<feature type="region of interest" description="Disordered" evidence="10">
    <location>
        <begin position="306"/>
        <end position="368"/>
    </location>
</feature>
<evidence type="ECO:0000313" key="13">
    <source>
        <dbReference type="EMBL" id="KAK8742825.1"/>
    </source>
</evidence>
<dbReference type="Proteomes" id="UP001445076">
    <property type="component" value="Unassembled WGS sequence"/>
</dbReference>
<feature type="domain" description="C2H2-type" evidence="11">
    <location>
        <begin position="707"/>
        <end position="735"/>
    </location>
</feature>
<evidence type="ECO:0000256" key="3">
    <source>
        <dbReference type="ARBA" id="ARBA00022737"/>
    </source>
</evidence>
<evidence type="ECO:0000256" key="2">
    <source>
        <dbReference type="ARBA" id="ARBA00022723"/>
    </source>
</evidence>
<feature type="domain" description="THAP-type" evidence="12">
    <location>
        <begin position="167"/>
        <end position="240"/>
    </location>
</feature>
<proteinExistence type="predicted"/>
<keyword evidence="4 8" id="KW-0863">Zinc-finger</keyword>
<dbReference type="InterPro" id="IPR013087">
    <property type="entry name" value="Znf_C2H2_type"/>
</dbReference>
<evidence type="ECO:0000256" key="10">
    <source>
        <dbReference type="SAM" id="MobiDB-lite"/>
    </source>
</evidence>
<dbReference type="PANTHER" id="PTHR24404:SF114">
    <property type="entry name" value="KLUMPFUSS, ISOFORM B-RELATED"/>
    <property type="match status" value="1"/>
</dbReference>
<feature type="compositionally biased region" description="Basic residues" evidence="10">
    <location>
        <begin position="9"/>
        <end position="22"/>
    </location>
</feature>
<dbReference type="Gene3D" id="3.30.160.60">
    <property type="entry name" value="Classic Zinc Finger"/>
    <property type="match status" value="5"/>
</dbReference>
<evidence type="ECO:0000256" key="9">
    <source>
        <dbReference type="PROSITE-ProRule" id="PRU00309"/>
    </source>
</evidence>
<evidence type="ECO:0000256" key="7">
    <source>
        <dbReference type="ARBA" id="ARBA00023242"/>
    </source>
</evidence>
<keyword evidence="14" id="KW-1185">Reference proteome</keyword>
<protein>
    <submittedName>
        <fullName evidence="13">Uncharacterized protein</fullName>
    </submittedName>
</protein>
<feature type="compositionally biased region" description="Acidic residues" evidence="10">
    <location>
        <begin position="539"/>
        <end position="568"/>
    </location>
</feature>
<dbReference type="GO" id="GO:0006357">
    <property type="term" value="P:regulation of transcription by RNA polymerase II"/>
    <property type="evidence" value="ECO:0007669"/>
    <property type="project" value="TreeGrafter"/>
</dbReference>
<dbReference type="SMART" id="SM00355">
    <property type="entry name" value="ZnF_C2H2"/>
    <property type="match status" value="8"/>
</dbReference>
<dbReference type="InterPro" id="IPR050589">
    <property type="entry name" value="Ikaros_C2H2-ZF"/>
</dbReference>
<feature type="compositionally biased region" description="Basic residues" evidence="10">
    <location>
        <begin position="581"/>
        <end position="595"/>
    </location>
</feature>
<evidence type="ECO:0000256" key="4">
    <source>
        <dbReference type="ARBA" id="ARBA00022771"/>
    </source>
</evidence>